<sequence length="906" mass="102388">MARKNNRKSRRRARSKPTERILWSNTDRLQLLAYLNWCVQYCVKFEVTAPGHLERVTGKHFSKERIRRKLYQEWQDWGTCKKFNDLFELGTAGLEPLVGEEQETFQNMIASINPAQEARFTRSRSLGLTARSGTLSAPRSIYSISSSREPNELSIPQARNPSIIPERPRQKNKTRSYLGTTRLALNKDLSDDELARDDKTERVKSEDESELSTIESPVLLAMERQLAPTIPDSQDDTMTVISQEESSFSTEERLRQSEAELLKQKSYSVTLENRISELERSNYDLRDCIRLAGSAPGERGKVLQLREEIRDLKEKLDRKRLLEKKHDDLEADMFGFLNTSLRAEYGTLYSNIRNTSSTICDLSSDDALPEKRTDFSPLADNWAKRISGYCLGCLLDRCEAAQIPKRFILAALVAAGIFELVLEDVFPAFLAADSPLLDQYRRHIETEKKETIEDMNTTLTHTLKFKIELLLSVKRLKYYFFRPGTLFDAKKMEYQALSRDGYTRDMNGRPVDIESVSSARDTAPLRLKDRVVRITWGWFPCTMSTGGLANLLNEQPYTFTGLKTIGKIFFILNIILFLTFTALIAARFAMKPRAFPTSLHHPSESFFFGAFWVSIALILTGAQSYGGPETGEWFTTAMRVVFWIYYACEMVVAVAQYHIIFETERLAISEALPGWILPAYPFLVTGMLAAKIAGSQPQWSAVQIIVAGLMGQGLGWMLALFIYAVYLSRLIQHKLPVASKRPAMFIAVGPTAFTCGGLIALGKQAKSALPNDFLSTPSIPTGELWSGMSVAAGLFIWLMAIWFSALSAISVLRGVRRMEFSLSWWALVFPNVGLALASINVGNTLSSRGIKIFGSALTVVLVMVWLFCAAFHIRAIIRKDLLAVGKDLDVEYVNKQHDIKSEKRRH</sequence>
<evidence type="ECO:0000256" key="7">
    <source>
        <dbReference type="SAM" id="Phobius"/>
    </source>
</evidence>
<gene>
    <name evidence="8" type="ORF">FPANT_8687</name>
</gene>
<dbReference type="EMBL" id="JAAOAR010000450">
    <property type="protein sequence ID" value="KAF5582010.1"/>
    <property type="molecule type" value="Genomic_DNA"/>
</dbReference>
<name>A0A8H5P091_9HYPO</name>
<evidence type="ECO:0000256" key="2">
    <source>
        <dbReference type="ARBA" id="ARBA00022692"/>
    </source>
</evidence>
<evidence type="ECO:0000256" key="6">
    <source>
        <dbReference type="SAM" id="MobiDB-lite"/>
    </source>
</evidence>
<dbReference type="Pfam" id="PF03595">
    <property type="entry name" value="SLAC1"/>
    <property type="match status" value="1"/>
</dbReference>
<keyword evidence="9" id="KW-1185">Reference proteome</keyword>
<feature type="coiled-coil region" evidence="5">
    <location>
        <begin position="302"/>
        <end position="332"/>
    </location>
</feature>
<comment type="caution">
    <text evidence="8">The sequence shown here is derived from an EMBL/GenBank/DDBJ whole genome shotgun (WGS) entry which is preliminary data.</text>
</comment>
<dbReference type="InterPro" id="IPR038665">
    <property type="entry name" value="Voltage-dep_anion_channel_sf"/>
</dbReference>
<keyword evidence="3 7" id="KW-1133">Transmembrane helix</keyword>
<evidence type="ECO:0000256" key="5">
    <source>
        <dbReference type="SAM" id="Coils"/>
    </source>
</evidence>
<reference evidence="8 9" key="1">
    <citation type="submission" date="2020-05" db="EMBL/GenBank/DDBJ databases">
        <title>Identification and distribution of gene clusters putatively required for synthesis of sphingolipid metabolism inhibitors in phylogenetically diverse species of the filamentous fungus Fusarium.</title>
        <authorList>
            <person name="Kim H.-S."/>
            <person name="Busman M."/>
            <person name="Brown D.W."/>
            <person name="Divon H."/>
            <person name="Uhlig S."/>
            <person name="Proctor R.H."/>
        </authorList>
    </citation>
    <scope>NUCLEOTIDE SEQUENCE [LARGE SCALE GENOMIC DNA]</scope>
    <source>
        <strain evidence="8 9">NRRL 25211</strain>
    </source>
</reference>
<dbReference type="InterPro" id="IPR030185">
    <property type="entry name" value="Mae1"/>
</dbReference>
<feature type="transmembrane region" description="Helical" evidence="7">
    <location>
        <begin position="640"/>
        <end position="660"/>
    </location>
</feature>
<dbReference type="AlphaFoldDB" id="A0A8H5P091"/>
<evidence type="ECO:0000256" key="3">
    <source>
        <dbReference type="ARBA" id="ARBA00022989"/>
    </source>
</evidence>
<organism evidence="8 9">
    <name type="scientific">Fusarium pseudoanthophilum</name>
    <dbReference type="NCBI Taxonomy" id="48495"/>
    <lineage>
        <taxon>Eukaryota</taxon>
        <taxon>Fungi</taxon>
        <taxon>Dikarya</taxon>
        <taxon>Ascomycota</taxon>
        <taxon>Pezizomycotina</taxon>
        <taxon>Sordariomycetes</taxon>
        <taxon>Hypocreomycetidae</taxon>
        <taxon>Hypocreales</taxon>
        <taxon>Nectriaceae</taxon>
        <taxon>Fusarium</taxon>
        <taxon>Fusarium fujikuroi species complex</taxon>
    </lineage>
</organism>
<proteinExistence type="predicted"/>
<evidence type="ECO:0000256" key="4">
    <source>
        <dbReference type="ARBA" id="ARBA00023136"/>
    </source>
</evidence>
<feature type="transmembrane region" description="Helical" evidence="7">
    <location>
        <begin position="564"/>
        <end position="585"/>
    </location>
</feature>
<evidence type="ECO:0000256" key="1">
    <source>
        <dbReference type="ARBA" id="ARBA00004141"/>
    </source>
</evidence>
<protein>
    <submittedName>
        <fullName evidence="8">Malic acid transport</fullName>
    </submittedName>
</protein>
<keyword evidence="2 7" id="KW-0812">Transmembrane</keyword>
<dbReference type="Gene3D" id="1.50.10.150">
    <property type="entry name" value="Voltage-dependent anion channel"/>
    <property type="match status" value="1"/>
</dbReference>
<dbReference type="PANTHER" id="PTHR31162:SF0">
    <property type="entry name" value="MALIC ACID TRANSPORT PROTEIN"/>
    <property type="match status" value="1"/>
</dbReference>
<evidence type="ECO:0000313" key="8">
    <source>
        <dbReference type="EMBL" id="KAF5582010.1"/>
    </source>
</evidence>
<feature type="transmembrane region" description="Helical" evidence="7">
    <location>
        <begin position="824"/>
        <end position="846"/>
    </location>
</feature>
<keyword evidence="4 7" id="KW-0472">Membrane</keyword>
<feature type="compositionally biased region" description="Basic and acidic residues" evidence="6">
    <location>
        <begin position="196"/>
        <end position="206"/>
    </location>
</feature>
<evidence type="ECO:0000313" key="9">
    <source>
        <dbReference type="Proteomes" id="UP000544095"/>
    </source>
</evidence>
<feature type="transmembrane region" description="Helical" evidence="7">
    <location>
        <begin position="713"/>
        <end position="731"/>
    </location>
</feature>
<dbReference type="GO" id="GO:0015140">
    <property type="term" value="F:malate transmembrane transporter activity"/>
    <property type="evidence" value="ECO:0007669"/>
    <property type="project" value="InterPro"/>
</dbReference>
<feature type="region of interest" description="Disordered" evidence="6">
    <location>
        <begin position="146"/>
        <end position="213"/>
    </location>
</feature>
<feature type="transmembrane region" description="Helical" evidence="7">
    <location>
        <begin position="785"/>
        <end position="812"/>
    </location>
</feature>
<dbReference type="GO" id="GO:0016020">
    <property type="term" value="C:membrane"/>
    <property type="evidence" value="ECO:0007669"/>
    <property type="project" value="UniProtKB-SubCell"/>
</dbReference>
<dbReference type="InterPro" id="IPR004695">
    <property type="entry name" value="SLAC1/Mae1/Ssu1/TehA"/>
</dbReference>
<feature type="transmembrane region" description="Helical" evidence="7">
    <location>
        <begin position="606"/>
        <end position="625"/>
    </location>
</feature>
<dbReference type="CDD" id="cd09317">
    <property type="entry name" value="TDT_Mae1_like"/>
    <property type="match status" value="1"/>
</dbReference>
<dbReference type="Proteomes" id="UP000544095">
    <property type="component" value="Unassembled WGS sequence"/>
</dbReference>
<feature type="transmembrane region" description="Helical" evidence="7">
    <location>
        <begin position="672"/>
        <end position="693"/>
    </location>
</feature>
<comment type="subcellular location">
    <subcellularLocation>
        <location evidence="1">Membrane</location>
        <topology evidence="1">Multi-pass membrane protein</topology>
    </subcellularLocation>
</comment>
<keyword evidence="5" id="KW-0175">Coiled coil</keyword>
<accession>A0A8H5P091</accession>
<dbReference type="PANTHER" id="PTHR31162">
    <property type="entry name" value="MALIC ACID TRANSPORT PROTEIN-RELATED"/>
    <property type="match status" value="1"/>
</dbReference>
<feature type="transmembrane region" description="Helical" evidence="7">
    <location>
        <begin position="852"/>
        <end position="873"/>
    </location>
</feature>